<evidence type="ECO:0000256" key="1">
    <source>
        <dbReference type="ARBA" id="ARBA00006484"/>
    </source>
</evidence>
<dbReference type="CDD" id="cd05233">
    <property type="entry name" value="SDR_c"/>
    <property type="match status" value="1"/>
</dbReference>
<comment type="caution">
    <text evidence="4">The sequence shown here is derived from an EMBL/GenBank/DDBJ whole genome shotgun (WGS) entry which is preliminary data.</text>
</comment>
<proteinExistence type="inferred from homology"/>
<dbReference type="SMART" id="SM00822">
    <property type="entry name" value="PKS_KR"/>
    <property type="match status" value="1"/>
</dbReference>
<dbReference type="InterPro" id="IPR036291">
    <property type="entry name" value="NAD(P)-bd_dom_sf"/>
</dbReference>
<evidence type="ECO:0000259" key="3">
    <source>
        <dbReference type="SMART" id="SM00822"/>
    </source>
</evidence>
<organism evidence="4 5">
    <name type="scientific">Ideonella azotifigens</name>
    <dbReference type="NCBI Taxonomy" id="513160"/>
    <lineage>
        <taxon>Bacteria</taxon>
        <taxon>Pseudomonadati</taxon>
        <taxon>Pseudomonadota</taxon>
        <taxon>Betaproteobacteria</taxon>
        <taxon>Burkholderiales</taxon>
        <taxon>Sphaerotilaceae</taxon>
        <taxon>Ideonella</taxon>
    </lineage>
</organism>
<evidence type="ECO:0000256" key="2">
    <source>
        <dbReference type="RuleBase" id="RU000363"/>
    </source>
</evidence>
<dbReference type="EMBL" id="BAAAEW010000003">
    <property type="protein sequence ID" value="GAA0741081.1"/>
    <property type="molecule type" value="Genomic_DNA"/>
</dbReference>
<name>A0ABN1JJE5_9BURK</name>
<accession>A0ABN1JJE5</accession>
<dbReference type="InterPro" id="IPR020904">
    <property type="entry name" value="Sc_DH/Rdtase_CS"/>
</dbReference>
<dbReference type="PRINTS" id="PR00081">
    <property type="entry name" value="GDHRDH"/>
</dbReference>
<dbReference type="PANTHER" id="PTHR42879">
    <property type="entry name" value="3-OXOACYL-(ACYL-CARRIER-PROTEIN) REDUCTASE"/>
    <property type="match status" value="1"/>
</dbReference>
<evidence type="ECO:0000313" key="4">
    <source>
        <dbReference type="EMBL" id="GAA0741081.1"/>
    </source>
</evidence>
<dbReference type="Proteomes" id="UP001500279">
    <property type="component" value="Unassembled WGS sequence"/>
</dbReference>
<dbReference type="InterPro" id="IPR002347">
    <property type="entry name" value="SDR_fam"/>
</dbReference>
<protein>
    <submittedName>
        <fullName evidence="4">SDR family NAD(P)-dependent oxidoreductase</fullName>
    </submittedName>
</protein>
<dbReference type="InterPro" id="IPR057326">
    <property type="entry name" value="KR_dom"/>
</dbReference>
<feature type="domain" description="Ketoreductase" evidence="3">
    <location>
        <begin position="4"/>
        <end position="180"/>
    </location>
</feature>
<dbReference type="InterPro" id="IPR050259">
    <property type="entry name" value="SDR"/>
</dbReference>
<sequence>MNAPHVLITGGNRGIGAAIAHALAADGWRVTLAGRSIEALESTRTTLPGDGHAVVQMDVASADSITRAFADARTAQGPLHALVNNAGVVETGPTQRFALASWERMLDVNLTGVFLCCQAALADLRETQGRIVNIASTAAQKGYAFTAAYSAAKHGVVGFTRSLALELAPAGIAVNAVCPGYTDTDIVRGGMAQIMDKKGKSEAEALQSFTQANPMQRLVRPDEVAEVVRWLCRQAPAAITGQSISISGGEVM</sequence>
<evidence type="ECO:0000313" key="5">
    <source>
        <dbReference type="Proteomes" id="UP001500279"/>
    </source>
</evidence>
<gene>
    <name evidence="4" type="ORF">GCM10009107_03340</name>
</gene>
<comment type="similarity">
    <text evidence="1 2">Belongs to the short-chain dehydrogenases/reductases (SDR) family.</text>
</comment>
<dbReference type="Pfam" id="PF00106">
    <property type="entry name" value="adh_short"/>
    <property type="match status" value="1"/>
</dbReference>
<dbReference type="PANTHER" id="PTHR42879:SF2">
    <property type="entry name" value="3-OXOACYL-[ACYL-CARRIER-PROTEIN] REDUCTASE FABG"/>
    <property type="match status" value="1"/>
</dbReference>
<dbReference type="PRINTS" id="PR00080">
    <property type="entry name" value="SDRFAMILY"/>
</dbReference>
<dbReference type="PROSITE" id="PS00061">
    <property type="entry name" value="ADH_SHORT"/>
    <property type="match status" value="1"/>
</dbReference>
<reference evidence="4 5" key="1">
    <citation type="journal article" date="2019" name="Int. J. Syst. Evol. Microbiol.">
        <title>The Global Catalogue of Microorganisms (GCM) 10K type strain sequencing project: providing services to taxonomists for standard genome sequencing and annotation.</title>
        <authorList>
            <consortium name="The Broad Institute Genomics Platform"/>
            <consortium name="The Broad Institute Genome Sequencing Center for Infectious Disease"/>
            <person name="Wu L."/>
            <person name="Ma J."/>
        </authorList>
    </citation>
    <scope>NUCLEOTIDE SEQUENCE [LARGE SCALE GENOMIC DNA]</scope>
    <source>
        <strain evidence="4 5">JCM 15503</strain>
    </source>
</reference>
<keyword evidence="5" id="KW-1185">Reference proteome</keyword>
<dbReference type="Gene3D" id="3.40.50.720">
    <property type="entry name" value="NAD(P)-binding Rossmann-like Domain"/>
    <property type="match status" value="1"/>
</dbReference>
<dbReference type="RefSeq" id="WP_141287048.1">
    <property type="nucleotide sequence ID" value="NZ_BAAAEW010000003.1"/>
</dbReference>
<dbReference type="SUPFAM" id="SSF51735">
    <property type="entry name" value="NAD(P)-binding Rossmann-fold domains"/>
    <property type="match status" value="1"/>
</dbReference>